<keyword evidence="2" id="KW-0238">DNA-binding</keyword>
<sequence length="285" mass="33178">MDWIERMNLVINYIEDNITCDIDYREIARIACCPNYHFQRMFAFMADISLSEYIRRRRLTLAAFELQQSDTSVIEIAHKYGYESHSSFTRAFRELHGIAPIEARKTGAKLKAYPPMSFHILVKGGTEMNYRIEEITEFSVVGIKQQVSTEKAFSLIPSLWENIRENGMAERLLDLADEKTGPMSNSVLGICTDGNWGENEKFNYYMAVSCEKEPPEDMEKLEFSQSQWVVFEAHTLSDIIKAWKRLYTEWIPTSGYNFANLPAIERYYPPGHNPQNELWIPIVKR</sequence>
<dbReference type="Proteomes" id="UP000749471">
    <property type="component" value="Unassembled WGS sequence"/>
</dbReference>
<evidence type="ECO:0000256" key="2">
    <source>
        <dbReference type="ARBA" id="ARBA00023125"/>
    </source>
</evidence>
<dbReference type="RefSeq" id="WP_216517185.1">
    <property type="nucleotide sequence ID" value="NZ_JAHLPM010000003.1"/>
</dbReference>
<dbReference type="InterPro" id="IPR018060">
    <property type="entry name" value="HTH_AraC"/>
</dbReference>
<dbReference type="PROSITE" id="PS01124">
    <property type="entry name" value="HTH_ARAC_FAMILY_2"/>
    <property type="match status" value="1"/>
</dbReference>
<dbReference type="InterPro" id="IPR029442">
    <property type="entry name" value="GyrI-like"/>
</dbReference>
<proteinExistence type="predicted"/>
<gene>
    <name evidence="5" type="ORF">KQI42_04485</name>
</gene>
<evidence type="ECO:0000259" key="4">
    <source>
        <dbReference type="PROSITE" id="PS01124"/>
    </source>
</evidence>
<keyword evidence="3" id="KW-0804">Transcription</keyword>
<organism evidence="5 6">
    <name type="scientific">Tissierella simiarum</name>
    <dbReference type="NCBI Taxonomy" id="2841534"/>
    <lineage>
        <taxon>Bacteria</taxon>
        <taxon>Bacillati</taxon>
        <taxon>Bacillota</taxon>
        <taxon>Tissierellia</taxon>
        <taxon>Tissierellales</taxon>
        <taxon>Tissierellaceae</taxon>
        <taxon>Tissierella</taxon>
    </lineage>
</organism>
<evidence type="ECO:0000256" key="3">
    <source>
        <dbReference type="ARBA" id="ARBA00023163"/>
    </source>
</evidence>
<protein>
    <submittedName>
        <fullName evidence="5">AraC family transcriptional regulator</fullName>
    </submittedName>
</protein>
<dbReference type="PROSITE" id="PS00041">
    <property type="entry name" value="HTH_ARAC_FAMILY_1"/>
    <property type="match status" value="1"/>
</dbReference>
<keyword evidence="6" id="KW-1185">Reference proteome</keyword>
<name>A0ABS6E2W6_9FIRM</name>
<dbReference type="InterPro" id="IPR010499">
    <property type="entry name" value="AraC_E-bd"/>
</dbReference>
<keyword evidence="1" id="KW-0805">Transcription regulation</keyword>
<comment type="caution">
    <text evidence="5">The sequence shown here is derived from an EMBL/GenBank/DDBJ whole genome shotgun (WGS) entry which is preliminary data.</text>
</comment>
<dbReference type="SMART" id="SM00871">
    <property type="entry name" value="AraC_E_bind"/>
    <property type="match status" value="1"/>
</dbReference>
<dbReference type="EMBL" id="JAHLPM010000003">
    <property type="protein sequence ID" value="MBU5437253.1"/>
    <property type="molecule type" value="Genomic_DNA"/>
</dbReference>
<evidence type="ECO:0000313" key="6">
    <source>
        <dbReference type="Proteomes" id="UP000749471"/>
    </source>
</evidence>
<reference evidence="5 6" key="1">
    <citation type="submission" date="2021-06" db="EMBL/GenBank/DDBJ databases">
        <authorList>
            <person name="Sun Q."/>
            <person name="Li D."/>
        </authorList>
    </citation>
    <scope>NUCLEOTIDE SEQUENCE [LARGE SCALE GENOMIC DNA]</scope>
    <source>
        <strain evidence="5 6">MSJ-40</strain>
    </source>
</reference>
<evidence type="ECO:0000256" key="1">
    <source>
        <dbReference type="ARBA" id="ARBA00023015"/>
    </source>
</evidence>
<dbReference type="SMART" id="SM00342">
    <property type="entry name" value="HTH_ARAC"/>
    <property type="match status" value="1"/>
</dbReference>
<dbReference type="PANTHER" id="PTHR47504:SF5">
    <property type="entry name" value="RIGHT ORIGIN-BINDING PROTEIN"/>
    <property type="match status" value="1"/>
</dbReference>
<dbReference type="InterPro" id="IPR018062">
    <property type="entry name" value="HTH_AraC-typ_CS"/>
</dbReference>
<accession>A0ABS6E2W6</accession>
<evidence type="ECO:0000313" key="5">
    <source>
        <dbReference type="EMBL" id="MBU5437253.1"/>
    </source>
</evidence>
<dbReference type="Pfam" id="PF12833">
    <property type="entry name" value="HTH_18"/>
    <property type="match status" value="1"/>
</dbReference>
<dbReference type="PANTHER" id="PTHR47504">
    <property type="entry name" value="RIGHT ORIGIN-BINDING PROTEIN"/>
    <property type="match status" value="1"/>
</dbReference>
<dbReference type="InterPro" id="IPR050959">
    <property type="entry name" value="MarA-like"/>
</dbReference>
<dbReference type="Pfam" id="PF06445">
    <property type="entry name" value="GyrI-like"/>
    <property type="match status" value="1"/>
</dbReference>
<feature type="domain" description="HTH araC/xylS-type" evidence="4">
    <location>
        <begin position="8"/>
        <end position="106"/>
    </location>
</feature>